<evidence type="ECO:0000313" key="1">
    <source>
        <dbReference type="EMBL" id="KAK1735719.1"/>
    </source>
</evidence>
<organism evidence="1 2">
    <name type="scientific">Skeletonema marinoi</name>
    <dbReference type="NCBI Taxonomy" id="267567"/>
    <lineage>
        <taxon>Eukaryota</taxon>
        <taxon>Sar</taxon>
        <taxon>Stramenopiles</taxon>
        <taxon>Ochrophyta</taxon>
        <taxon>Bacillariophyta</taxon>
        <taxon>Coscinodiscophyceae</taxon>
        <taxon>Thalassiosirophycidae</taxon>
        <taxon>Thalassiosirales</taxon>
        <taxon>Skeletonemataceae</taxon>
        <taxon>Skeletonema</taxon>
        <taxon>Skeletonema marinoi-dohrnii complex</taxon>
    </lineage>
</organism>
<sequence length="232" mass="26204">MAAEVYNIRRYNYTGEDGEVPWDATHVTVDKSVTVIPAEPFALHPNIVEVVLHDKVKRIDTEAFQRCPSLRRVIMPDVEVVERAAFNCCEALTVVECGKLKIIREDAFGNCQSLSSIYLSSAKVIDHQAFAGTALTNVKFGDKLERLEEQAFVGCRSLERITIPFKDGMITHSDTFYLCENLKHVDLVEGELHLTIAALQLGEWRNDMYEEIDSINQILPDTPARGLNYDNE</sequence>
<name>A0AAD9D7H6_9STRA</name>
<dbReference type="Proteomes" id="UP001224775">
    <property type="component" value="Unassembled WGS sequence"/>
</dbReference>
<dbReference type="EMBL" id="JATAAI010000032">
    <property type="protein sequence ID" value="KAK1735719.1"/>
    <property type="molecule type" value="Genomic_DNA"/>
</dbReference>
<comment type="caution">
    <text evidence="1">The sequence shown here is derived from an EMBL/GenBank/DDBJ whole genome shotgun (WGS) entry which is preliminary data.</text>
</comment>
<dbReference type="InterPro" id="IPR026906">
    <property type="entry name" value="LRR_5"/>
</dbReference>
<gene>
    <name evidence="1" type="ORF">QTG54_013425</name>
</gene>
<proteinExistence type="predicted"/>
<dbReference type="PANTHER" id="PTHR45661:SF3">
    <property type="entry name" value="IG-LIKE DOMAIN-CONTAINING PROTEIN"/>
    <property type="match status" value="1"/>
</dbReference>
<evidence type="ECO:0000313" key="2">
    <source>
        <dbReference type="Proteomes" id="UP001224775"/>
    </source>
</evidence>
<keyword evidence="2" id="KW-1185">Reference proteome</keyword>
<dbReference type="AlphaFoldDB" id="A0AAD9D7H6"/>
<protein>
    <recommendedName>
        <fullName evidence="3">Leucine-rich repeat domain-containing protein</fullName>
    </recommendedName>
</protein>
<dbReference type="Pfam" id="PF13306">
    <property type="entry name" value="LRR_5"/>
    <property type="match status" value="1"/>
</dbReference>
<dbReference type="SUPFAM" id="SSF52058">
    <property type="entry name" value="L domain-like"/>
    <property type="match status" value="1"/>
</dbReference>
<evidence type="ECO:0008006" key="3">
    <source>
        <dbReference type="Google" id="ProtNLM"/>
    </source>
</evidence>
<dbReference type="PANTHER" id="PTHR45661">
    <property type="entry name" value="SURFACE ANTIGEN"/>
    <property type="match status" value="1"/>
</dbReference>
<reference evidence="1" key="1">
    <citation type="submission" date="2023-06" db="EMBL/GenBank/DDBJ databases">
        <title>Survivors Of The Sea: Transcriptome response of Skeletonema marinoi to long-term dormancy.</title>
        <authorList>
            <person name="Pinder M.I.M."/>
            <person name="Kourtchenko O."/>
            <person name="Robertson E.K."/>
            <person name="Larsson T."/>
            <person name="Maumus F."/>
            <person name="Osuna-Cruz C.M."/>
            <person name="Vancaester E."/>
            <person name="Stenow R."/>
            <person name="Vandepoele K."/>
            <person name="Ploug H."/>
            <person name="Bruchert V."/>
            <person name="Godhe A."/>
            <person name="Topel M."/>
        </authorList>
    </citation>
    <scope>NUCLEOTIDE SEQUENCE</scope>
    <source>
        <strain evidence="1">R05AC</strain>
    </source>
</reference>
<accession>A0AAD9D7H6</accession>
<dbReference type="Gene3D" id="3.80.10.10">
    <property type="entry name" value="Ribonuclease Inhibitor"/>
    <property type="match status" value="1"/>
</dbReference>
<dbReference type="InterPro" id="IPR032675">
    <property type="entry name" value="LRR_dom_sf"/>
</dbReference>
<dbReference type="InterPro" id="IPR053139">
    <property type="entry name" value="Surface_bspA-like"/>
</dbReference>